<keyword evidence="3" id="KW-1185">Reference proteome</keyword>
<organism evidence="2 3">
    <name type="scientific">Iphiclides podalirius</name>
    <name type="common">scarce swallowtail</name>
    <dbReference type="NCBI Taxonomy" id="110791"/>
    <lineage>
        <taxon>Eukaryota</taxon>
        <taxon>Metazoa</taxon>
        <taxon>Ecdysozoa</taxon>
        <taxon>Arthropoda</taxon>
        <taxon>Hexapoda</taxon>
        <taxon>Insecta</taxon>
        <taxon>Pterygota</taxon>
        <taxon>Neoptera</taxon>
        <taxon>Endopterygota</taxon>
        <taxon>Lepidoptera</taxon>
        <taxon>Glossata</taxon>
        <taxon>Ditrysia</taxon>
        <taxon>Papilionoidea</taxon>
        <taxon>Papilionidae</taxon>
        <taxon>Papilioninae</taxon>
        <taxon>Iphiclides</taxon>
    </lineage>
</organism>
<feature type="compositionally biased region" description="Gly residues" evidence="1">
    <location>
        <begin position="36"/>
        <end position="49"/>
    </location>
</feature>
<dbReference type="Proteomes" id="UP000837857">
    <property type="component" value="Chromosome 24"/>
</dbReference>
<evidence type="ECO:0000313" key="3">
    <source>
        <dbReference type="Proteomes" id="UP000837857"/>
    </source>
</evidence>
<sequence>MASTHWPVLGDLKAKIVTQQRHCSLSDKRILSGQGRAGLAGGGGGGGKGYPVTSIPPARSSLDNFSRAANREDRGRPEPTNPFSIHGGHGSRTGRLLLFYEWADKSGSEWLLQLYEWADKSGSEWLLLLYEWADKSGSEWLLQLYEWADKSGSEWLLLLYEGADKSGEVPRPHRDRCIFSSKVTAYKCHTV</sequence>
<evidence type="ECO:0000256" key="1">
    <source>
        <dbReference type="SAM" id="MobiDB-lite"/>
    </source>
</evidence>
<proteinExistence type="predicted"/>
<feature type="non-terminal residue" evidence="2">
    <location>
        <position position="1"/>
    </location>
</feature>
<protein>
    <submittedName>
        <fullName evidence="2">Uncharacterized protein</fullName>
    </submittedName>
</protein>
<name>A0ABN8IJS1_9NEOP</name>
<dbReference type="EMBL" id="OW152836">
    <property type="protein sequence ID" value="CAH2057351.1"/>
    <property type="molecule type" value="Genomic_DNA"/>
</dbReference>
<evidence type="ECO:0000313" key="2">
    <source>
        <dbReference type="EMBL" id="CAH2057351.1"/>
    </source>
</evidence>
<reference evidence="2" key="1">
    <citation type="submission" date="2022-03" db="EMBL/GenBank/DDBJ databases">
        <authorList>
            <person name="Martin H S."/>
        </authorList>
    </citation>
    <scope>NUCLEOTIDE SEQUENCE</scope>
</reference>
<gene>
    <name evidence="2" type="ORF">IPOD504_LOCUS10180</name>
</gene>
<feature type="region of interest" description="Disordered" evidence="1">
    <location>
        <begin position="69"/>
        <end position="88"/>
    </location>
</feature>
<feature type="region of interest" description="Disordered" evidence="1">
    <location>
        <begin position="36"/>
        <end position="62"/>
    </location>
</feature>
<accession>A0ABN8IJS1</accession>